<reference evidence="1 2" key="1">
    <citation type="submission" date="2016-10" db="EMBL/GenBank/DDBJ databases">
        <authorList>
            <person name="de Groot N.N."/>
        </authorList>
    </citation>
    <scope>NUCLEOTIDE SEQUENCE [LARGE SCALE GENOMIC DNA]</scope>
    <source>
        <strain evidence="1 2">CGMCC 1.3401</strain>
    </source>
</reference>
<sequence length="179" mass="19661">MIKRLRSPNRGLTAANAARAPCQVLLRTAAETSSDDARQRRRILRVGELLLASRMKQSRFAKIDAPTEDRAVLAGFAHGPLEAVAVAFGGRGGGIGMRQAQDRKGPSGRGLYWPPSWPCQRSMNASTASATHDSTIAPKALSRETWHLKQAIAGHCERNFSRRLRVALRSRRFGEFDDA</sequence>
<name>A0A1G4PDZ8_9HYPH</name>
<protein>
    <submittedName>
        <fullName evidence="1">Uncharacterized protein</fullName>
    </submittedName>
</protein>
<accession>A0A1G4PDZ8</accession>
<evidence type="ECO:0000313" key="1">
    <source>
        <dbReference type="EMBL" id="SCW30494.1"/>
    </source>
</evidence>
<organism evidence="1 2">
    <name type="scientific">Rhizobium mongolense subsp. loessense</name>
    <dbReference type="NCBI Taxonomy" id="158890"/>
    <lineage>
        <taxon>Bacteria</taxon>
        <taxon>Pseudomonadati</taxon>
        <taxon>Pseudomonadota</taxon>
        <taxon>Alphaproteobacteria</taxon>
        <taxon>Hyphomicrobiales</taxon>
        <taxon>Rhizobiaceae</taxon>
        <taxon>Rhizobium/Agrobacterium group</taxon>
        <taxon>Rhizobium</taxon>
    </lineage>
</organism>
<dbReference type="AlphaFoldDB" id="A0A1G4PDZ8"/>
<evidence type="ECO:0000313" key="2">
    <source>
        <dbReference type="Proteomes" id="UP000199542"/>
    </source>
</evidence>
<dbReference type="EMBL" id="FMTM01000001">
    <property type="protein sequence ID" value="SCW30494.1"/>
    <property type="molecule type" value="Genomic_DNA"/>
</dbReference>
<dbReference type="Proteomes" id="UP000199542">
    <property type="component" value="Unassembled WGS sequence"/>
</dbReference>
<gene>
    <name evidence="1" type="ORF">SAMN02927900_00421</name>
</gene>
<proteinExistence type="predicted"/>